<evidence type="ECO:0000256" key="1">
    <source>
        <dbReference type="SAM" id="MobiDB-lite"/>
    </source>
</evidence>
<organism evidence="3 4">
    <name type="scientific">Gallibacterium anatis</name>
    <dbReference type="NCBI Taxonomy" id="750"/>
    <lineage>
        <taxon>Bacteria</taxon>
        <taxon>Pseudomonadati</taxon>
        <taxon>Pseudomonadota</taxon>
        <taxon>Gammaproteobacteria</taxon>
        <taxon>Pasteurellales</taxon>
        <taxon>Pasteurellaceae</taxon>
        <taxon>Gallibacterium</taxon>
    </lineage>
</organism>
<evidence type="ECO:0000313" key="3">
    <source>
        <dbReference type="EMBL" id="STO37440.1"/>
    </source>
</evidence>
<protein>
    <submittedName>
        <fullName evidence="3">Integrating conjugative element protein, PFL_4711 family</fullName>
    </submittedName>
</protein>
<feature type="compositionally biased region" description="Basic and acidic residues" evidence="1">
    <location>
        <begin position="187"/>
        <end position="202"/>
    </location>
</feature>
<evidence type="ECO:0000256" key="2">
    <source>
        <dbReference type="SAM" id="SignalP"/>
    </source>
</evidence>
<name>A0A377H5M1_9PAST</name>
<feature type="region of interest" description="Disordered" evidence="1">
    <location>
        <begin position="437"/>
        <end position="469"/>
    </location>
</feature>
<dbReference type="InterPro" id="IPR021204">
    <property type="entry name" value="Integr_conj_element_PFL4711"/>
</dbReference>
<evidence type="ECO:0000313" key="4">
    <source>
        <dbReference type="Proteomes" id="UP000254232"/>
    </source>
</evidence>
<sequence>MITNKFKLSFLALLLMSGSYSYADFFSTNTNKDLSINQSGSVLSDNVFYQIGGGSAVMTPPSRKRPHELALGLGWKANLMCGNFDIQTTVKNQLNGITDGFKDLMGNVIQSATGAVASMPAMIIQRANPQLYDILTNGVLQGRLDFADAKTSCEELANKAADYMADAGWGMMAKQQNFQEIASTEQDAVRAKQKSDKEDGKRGINWVGGEKRGGEGQKLIDVIGDVVAAGHNILNGKPVLSSSAVSNSECSGAMCQTFPKPSDIRDFTKRVIGDKGIKTCNTCGEQKATAGSGLSPVIEEEHIKVLKDLQDVLNTPEPTAEQLQAVSSPMIPVTRGLIEALKEDPEAKVLAHRLASEVALSKVLNKALLARRAILAGMREPNVSVNDKAQTELEKALVMLDREIEQVRMEMELQRSLTNNTALMVINKRVRDQQNTLNSNAGDKQHNFEGKQDDLNNSNEGDFYISPDEPIYLDIPDGSGGTGVYNGINTGGSGKNSGGTGALSKLSDGAFADGRATVYKNADGTLTRREGGSLAWRNNNPGNIQCGNFSRSMGAIGCGPGGFAVFPDESTGTKAVYALLQRNNDKNDYYNLSIEETMKKYAPPHENPTEQYIRHITNATGLDKNTKMSQLSKEQLDVFVQTIRKVEGWKEGKEIPASGN</sequence>
<proteinExistence type="predicted"/>
<gene>
    <name evidence="3" type="ORF">NCTC11413_00549</name>
</gene>
<feature type="signal peptide" evidence="2">
    <location>
        <begin position="1"/>
        <end position="23"/>
    </location>
</feature>
<dbReference type="NCBIfam" id="TIGR03755">
    <property type="entry name" value="conj_TIGR03755"/>
    <property type="match status" value="1"/>
</dbReference>
<dbReference type="EMBL" id="UGGZ01000001">
    <property type="protein sequence ID" value="STO37440.1"/>
    <property type="molecule type" value="Genomic_DNA"/>
</dbReference>
<dbReference type="RefSeq" id="WP_018345787.1">
    <property type="nucleotide sequence ID" value="NZ_UGGZ01000001.1"/>
</dbReference>
<dbReference type="AlphaFoldDB" id="A0A377H5M1"/>
<dbReference type="GeneID" id="77264337"/>
<dbReference type="Proteomes" id="UP000254232">
    <property type="component" value="Unassembled WGS sequence"/>
</dbReference>
<keyword evidence="2" id="KW-0732">Signal</keyword>
<reference evidence="3 4" key="1">
    <citation type="submission" date="2018-06" db="EMBL/GenBank/DDBJ databases">
        <authorList>
            <consortium name="Pathogen Informatics"/>
            <person name="Doyle S."/>
        </authorList>
    </citation>
    <scope>NUCLEOTIDE SEQUENCE [LARGE SCALE GENOMIC DNA]</scope>
    <source>
        <strain evidence="3 4">NCTC11413</strain>
    </source>
</reference>
<feature type="chain" id="PRO_5016813939" evidence="2">
    <location>
        <begin position="24"/>
        <end position="660"/>
    </location>
</feature>
<accession>A0A377H5M1</accession>
<feature type="region of interest" description="Disordered" evidence="1">
    <location>
        <begin position="185"/>
        <end position="208"/>
    </location>
</feature>
<feature type="compositionally biased region" description="Basic and acidic residues" evidence="1">
    <location>
        <begin position="443"/>
        <end position="454"/>
    </location>
</feature>